<dbReference type="GO" id="GO:0022625">
    <property type="term" value="C:cytosolic large ribosomal subunit"/>
    <property type="evidence" value="ECO:0007669"/>
    <property type="project" value="TreeGrafter"/>
</dbReference>
<evidence type="ECO:0000256" key="2">
    <source>
        <dbReference type="ARBA" id="ARBA00022980"/>
    </source>
</evidence>
<dbReference type="Pfam" id="PF01196">
    <property type="entry name" value="Ribosomal_L17"/>
    <property type="match status" value="1"/>
</dbReference>
<accession>X1N8B2</accession>
<dbReference type="PANTHER" id="PTHR14413">
    <property type="entry name" value="RIBOSOMAL PROTEIN L17"/>
    <property type="match status" value="1"/>
</dbReference>
<gene>
    <name evidence="4" type="ORF">S06H3_09261</name>
</gene>
<dbReference type="FunFam" id="3.90.1030.10:FF:000001">
    <property type="entry name" value="50S ribosomal protein L17"/>
    <property type="match status" value="1"/>
</dbReference>
<comment type="caution">
    <text evidence="4">The sequence shown here is derived from an EMBL/GenBank/DDBJ whole genome shotgun (WGS) entry which is preliminary data.</text>
</comment>
<dbReference type="PANTHER" id="PTHR14413:SF16">
    <property type="entry name" value="LARGE RIBOSOMAL SUBUNIT PROTEIN BL17M"/>
    <property type="match status" value="1"/>
</dbReference>
<dbReference type="Gene3D" id="3.90.1030.10">
    <property type="entry name" value="Ribosomal protein L17"/>
    <property type="match status" value="1"/>
</dbReference>
<dbReference type="GO" id="GO:0006412">
    <property type="term" value="P:translation"/>
    <property type="evidence" value="ECO:0007669"/>
    <property type="project" value="InterPro"/>
</dbReference>
<keyword evidence="2" id="KW-0689">Ribosomal protein</keyword>
<dbReference type="HAMAP" id="MF_01368">
    <property type="entry name" value="Ribosomal_bL17"/>
    <property type="match status" value="1"/>
</dbReference>
<comment type="similarity">
    <text evidence="1">Belongs to the bacterial ribosomal protein bL17 family.</text>
</comment>
<dbReference type="InterPro" id="IPR000456">
    <property type="entry name" value="Ribosomal_bL17"/>
</dbReference>
<dbReference type="InterPro" id="IPR036373">
    <property type="entry name" value="Ribosomal_bL17_sf"/>
</dbReference>
<evidence type="ECO:0000256" key="3">
    <source>
        <dbReference type="ARBA" id="ARBA00023274"/>
    </source>
</evidence>
<name>X1N8B2_9ZZZZ</name>
<dbReference type="AlphaFoldDB" id="X1N8B2"/>
<evidence type="ECO:0000313" key="4">
    <source>
        <dbReference type="EMBL" id="GAI14879.1"/>
    </source>
</evidence>
<dbReference type="InterPro" id="IPR047859">
    <property type="entry name" value="Ribosomal_bL17_CS"/>
</dbReference>
<dbReference type="SUPFAM" id="SSF64263">
    <property type="entry name" value="Prokaryotic ribosomal protein L17"/>
    <property type="match status" value="1"/>
</dbReference>
<dbReference type="PROSITE" id="PS01167">
    <property type="entry name" value="RIBOSOMAL_L17"/>
    <property type="match status" value="1"/>
</dbReference>
<protein>
    <recommendedName>
        <fullName evidence="5">50S ribosomal protein L17</fullName>
    </recommendedName>
</protein>
<keyword evidence="3" id="KW-0687">Ribonucleoprotein</keyword>
<reference evidence="4" key="1">
    <citation type="journal article" date="2014" name="Front. Microbiol.">
        <title>High frequency of phylogenetically diverse reductive dehalogenase-homologous genes in deep subseafloor sedimentary metagenomes.</title>
        <authorList>
            <person name="Kawai M."/>
            <person name="Futagami T."/>
            <person name="Toyoda A."/>
            <person name="Takaki Y."/>
            <person name="Nishi S."/>
            <person name="Hori S."/>
            <person name="Arai W."/>
            <person name="Tsubouchi T."/>
            <person name="Morono Y."/>
            <person name="Uchiyama I."/>
            <person name="Ito T."/>
            <person name="Fujiyama A."/>
            <person name="Inagaki F."/>
            <person name="Takami H."/>
        </authorList>
    </citation>
    <scope>NUCLEOTIDE SEQUENCE</scope>
    <source>
        <strain evidence="4">Expedition CK06-06</strain>
    </source>
</reference>
<sequence>MRHRVAGRKLGRPTGHRWALYRNQVTALLAYGKITTTEAKAKEIQSLAERMITLGKDGSLASRRRALAFITDKKIVEKLVDEIASEYADRTGGYTRLVKLGPRRGDNAPMAQIELVKQ</sequence>
<proteinExistence type="inferred from homology"/>
<evidence type="ECO:0000256" key="1">
    <source>
        <dbReference type="ARBA" id="ARBA00008777"/>
    </source>
</evidence>
<organism evidence="4">
    <name type="scientific">marine sediment metagenome</name>
    <dbReference type="NCBI Taxonomy" id="412755"/>
    <lineage>
        <taxon>unclassified sequences</taxon>
        <taxon>metagenomes</taxon>
        <taxon>ecological metagenomes</taxon>
    </lineage>
</organism>
<evidence type="ECO:0008006" key="5">
    <source>
        <dbReference type="Google" id="ProtNLM"/>
    </source>
</evidence>
<dbReference type="EMBL" id="BARV01004046">
    <property type="protein sequence ID" value="GAI14879.1"/>
    <property type="molecule type" value="Genomic_DNA"/>
</dbReference>
<dbReference type="NCBIfam" id="TIGR00059">
    <property type="entry name" value="L17"/>
    <property type="match status" value="1"/>
</dbReference>
<dbReference type="GO" id="GO:0003735">
    <property type="term" value="F:structural constituent of ribosome"/>
    <property type="evidence" value="ECO:0007669"/>
    <property type="project" value="InterPro"/>
</dbReference>